<reference evidence="2 3" key="1">
    <citation type="submission" date="2016-05" db="EMBL/GenBank/DDBJ databases">
        <title>A degradative enzymes factory behind the ericoid mycorrhizal symbiosis.</title>
        <authorList>
            <consortium name="DOE Joint Genome Institute"/>
            <person name="Martino E."/>
            <person name="Morin E."/>
            <person name="Grelet G."/>
            <person name="Kuo A."/>
            <person name="Kohler A."/>
            <person name="Daghino S."/>
            <person name="Barry K."/>
            <person name="Choi C."/>
            <person name="Cichocki N."/>
            <person name="Clum A."/>
            <person name="Copeland A."/>
            <person name="Hainaut M."/>
            <person name="Haridas S."/>
            <person name="Labutti K."/>
            <person name="Lindquist E."/>
            <person name="Lipzen A."/>
            <person name="Khouja H.-R."/>
            <person name="Murat C."/>
            <person name="Ohm R."/>
            <person name="Olson A."/>
            <person name="Spatafora J."/>
            <person name="Veneault-Fourrey C."/>
            <person name="Henrissat B."/>
            <person name="Grigoriev I."/>
            <person name="Martin F."/>
            <person name="Perotto S."/>
        </authorList>
    </citation>
    <scope>NUCLEOTIDE SEQUENCE [LARGE SCALE GENOMIC DNA]</scope>
    <source>
        <strain evidence="2 3">UAMH 7357</strain>
    </source>
</reference>
<sequence length="442" mass="49962">MPSSRPNVDHPGNKAFIQMITSDPILFDVWEVHTEVHHRFKFKRPLIPDYDFDLLHSRSIRNLNVRLHDDKLAREDSTILSVLGLTMYGELMVRPPERTRWPSQGPLTNLNGIDTIGRLRSFKQHINGLDDLIRWRGGMQNVKTPGIAPLLSVLDITEATRVLGIPKFPHIPWNEDPAIFEMPQPPEGLPDPMPDIGRGFPEEWKQSDSRPLQDLFTTVRYMSGYSRLIFNHSEGIRLQSTGTLTDLRNSIQHRLLSLPACPNAQGGNGIYHLYESTRLGAQIYSLLCVYPYPAGPAPFAEAASRLKRELSSLDPRTISYKESKLLLWILTMGAIVTVGTLDRLWFIYALGPVACRLQVESWPDMKSLLLTFLWLSKTNDIDGRDVWDEVSSSIFEHSGPVRFSSATPSVVSSHEMSIRTRSISSAEIEERPGDDQPFSTPS</sequence>
<dbReference type="AlphaFoldDB" id="A0A2J6QHW4"/>
<dbReference type="Proteomes" id="UP000235672">
    <property type="component" value="Unassembled WGS sequence"/>
</dbReference>
<name>A0A2J6QHW4_9HELO</name>
<organism evidence="2 3">
    <name type="scientific">Hyaloscypha hepaticicola</name>
    <dbReference type="NCBI Taxonomy" id="2082293"/>
    <lineage>
        <taxon>Eukaryota</taxon>
        <taxon>Fungi</taxon>
        <taxon>Dikarya</taxon>
        <taxon>Ascomycota</taxon>
        <taxon>Pezizomycotina</taxon>
        <taxon>Leotiomycetes</taxon>
        <taxon>Helotiales</taxon>
        <taxon>Hyaloscyphaceae</taxon>
        <taxon>Hyaloscypha</taxon>
    </lineage>
</organism>
<dbReference type="EMBL" id="KZ613469">
    <property type="protein sequence ID" value="PMD25857.1"/>
    <property type="molecule type" value="Genomic_DNA"/>
</dbReference>
<feature type="region of interest" description="Disordered" evidence="1">
    <location>
        <begin position="421"/>
        <end position="442"/>
    </location>
</feature>
<accession>A0A2J6QHW4</accession>
<evidence type="ECO:0000313" key="3">
    <source>
        <dbReference type="Proteomes" id="UP000235672"/>
    </source>
</evidence>
<proteinExistence type="predicted"/>
<evidence type="ECO:0000313" key="2">
    <source>
        <dbReference type="EMBL" id="PMD25857.1"/>
    </source>
</evidence>
<keyword evidence="3" id="KW-1185">Reference proteome</keyword>
<evidence type="ECO:0008006" key="4">
    <source>
        <dbReference type="Google" id="ProtNLM"/>
    </source>
</evidence>
<protein>
    <recommendedName>
        <fullName evidence="4">Transcription factor domain-containing protein</fullName>
    </recommendedName>
</protein>
<dbReference type="PANTHER" id="PTHR37540:SF5">
    <property type="entry name" value="TRANSCRIPTION FACTOR DOMAIN-CONTAINING PROTEIN"/>
    <property type="match status" value="1"/>
</dbReference>
<gene>
    <name evidence="2" type="ORF">NA56DRAFT_387962</name>
</gene>
<dbReference type="OrthoDB" id="3516757at2759"/>
<evidence type="ECO:0000256" key="1">
    <source>
        <dbReference type="SAM" id="MobiDB-lite"/>
    </source>
</evidence>
<dbReference type="PANTHER" id="PTHR37540">
    <property type="entry name" value="TRANSCRIPTION FACTOR (ACR-2), PUTATIVE-RELATED-RELATED"/>
    <property type="match status" value="1"/>
</dbReference>